<feature type="compositionally biased region" description="Low complexity" evidence="2">
    <location>
        <begin position="43"/>
        <end position="61"/>
    </location>
</feature>
<dbReference type="GO" id="GO:0030288">
    <property type="term" value="C:outer membrane-bounded periplasmic space"/>
    <property type="evidence" value="ECO:0007669"/>
    <property type="project" value="TreeGrafter"/>
</dbReference>
<feature type="region of interest" description="Disordered" evidence="2">
    <location>
        <begin position="41"/>
        <end position="61"/>
    </location>
</feature>
<dbReference type="PANTHER" id="PTHR30006:SF2">
    <property type="entry name" value="ABC TRANSPORTER SUBSTRATE-BINDING PROTEIN"/>
    <property type="match status" value="1"/>
</dbReference>
<evidence type="ECO:0000256" key="1">
    <source>
        <dbReference type="ARBA" id="ARBA00022729"/>
    </source>
</evidence>
<sequence>MTGPTVRGTRASRPTRRTAALLGGLLVPALVLAGCAIADESTRPGSTPTAGTTGTAGADPSAELGGTVTLVTHDSFALSDGLLEKFTDATGVEVQVVQPGDAGALVNQLVLTKDAPLGDLVYGIDNAFASRALTEGVLEPYRSQGDAADDAIGFAVEGDDAGALTAVDFGDVCLNVDEQWFAKHDLQPPTTLDDLTKPAYEDLLVVPNAVTSSPGFAFLLATIGAKGDEWPQYWQALVDNGLKVADGWSDAYFTDFSGGGGGGPRPIVLSYASSPPSTVPEGGDEPTTSALLDTCFRQVEYAGVLAGAENPAGARALLDYLLSYEVQVDIPGSMYMYPVSSQVVLPAQWTLWAPLAEHPFEVAPGDIAANRDVWLSTWSQTVIG</sequence>
<gene>
    <name evidence="3" type="primary">tbpA</name>
    <name evidence="3" type="ORF">CUD01_21570</name>
</gene>
<comment type="caution">
    <text evidence="3">The sequence shown here is derived from an EMBL/GenBank/DDBJ whole genome shotgun (WGS) entry which is preliminary data.</text>
</comment>
<dbReference type="GO" id="GO:0030975">
    <property type="term" value="F:thiamine binding"/>
    <property type="evidence" value="ECO:0007669"/>
    <property type="project" value="InterPro"/>
</dbReference>
<dbReference type="RefSeq" id="WP_094181320.1">
    <property type="nucleotide sequence ID" value="NZ_BJLP01000035.1"/>
</dbReference>
<dbReference type="EMBL" id="BJLP01000035">
    <property type="protein sequence ID" value="GEA81713.1"/>
    <property type="molecule type" value="Genomic_DNA"/>
</dbReference>
<reference evidence="3 4" key="1">
    <citation type="submission" date="2019-06" db="EMBL/GenBank/DDBJ databases">
        <title>Whole genome shotgun sequence of Cellulomonas uda NBRC 3747.</title>
        <authorList>
            <person name="Hosoyama A."/>
            <person name="Uohara A."/>
            <person name="Ohji S."/>
            <person name="Ichikawa N."/>
        </authorList>
    </citation>
    <scope>NUCLEOTIDE SEQUENCE [LARGE SCALE GENOMIC DNA]</scope>
    <source>
        <strain evidence="3 4">NBRC 3747</strain>
    </source>
</reference>
<keyword evidence="1" id="KW-0732">Signal</keyword>
<keyword evidence="4" id="KW-1185">Reference proteome</keyword>
<dbReference type="GO" id="GO:0015888">
    <property type="term" value="P:thiamine transport"/>
    <property type="evidence" value="ECO:0007669"/>
    <property type="project" value="InterPro"/>
</dbReference>
<dbReference type="Gene3D" id="3.40.190.10">
    <property type="entry name" value="Periplasmic binding protein-like II"/>
    <property type="match status" value="2"/>
</dbReference>
<dbReference type="GO" id="GO:0030976">
    <property type="term" value="F:thiamine pyrophosphate binding"/>
    <property type="evidence" value="ECO:0007669"/>
    <property type="project" value="TreeGrafter"/>
</dbReference>
<protein>
    <submittedName>
        <fullName evidence="3">Thiamine ABC transporter substrate-binding protein</fullName>
    </submittedName>
</protein>
<proteinExistence type="predicted"/>
<dbReference type="AlphaFoldDB" id="A0A4Y3KCK3"/>
<evidence type="ECO:0000313" key="4">
    <source>
        <dbReference type="Proteomes" id="UP000315842"/>
    </source>
</evidence>
<dbReference type="Proteomes" id="UP000315842">
    <property type="component" value="Unassembled WGS sequence"/>
</dbReference>
<organism evidence="3 4">
    <name type="scientific">Cellulomonas uda</name>
    <dbReference type="NCBI Taxonomy" id="1714"/>
    <lineage>
        <taxon>Bacteria</taxon>
        <taxon>Bacillati</taxon>
        <taxon>Actinomycetota</taxon>
        <taxon>Actinomycetes</taxon>
        <taxon>Micrococcales</taxon>
        <taxon>Cellulomonadaceae</taxon>
        <taxon>Cellulomonas</taxon>
    </lineage>
</organism>
<dbReference type="SUPFAM" id="SSF53850">
    <property type="entry name" value="Periplasmic binding protein-like II"/>
    <property type="match status" value="1"/>
</dbReference>
<evidence type="ECO:0000256" key="2">
    <source>
        <dbReference type="SAM" id="MobiDB-lite"/>
    </source>
</evidence>
<dbReference type="InterPro" id="IPR005948">
    <property type="entry name" value="ThiB-like"/>
</dbReference>
<dbReference type="PANTHER" id="PTHR30006">
    <property type="entry name" value="THIAMINE-BINDING PERIPLASMIC PROTEIN-RELATED"/>
    <property type="match status" value="1"/>
</dbReference>
<dbReference type="Pfam" id="PF13343">
    <property type="entry name" value="SBP_bac_6"/>
    <property type="match status" value="1"/>
</dbReference>
<dbReference type="NCBIfam" id="TIGR01254">
    <property type="entry name" value="sfuA"/>
    <property type="match status" value="1"/>
</dbReference>
<dbReference type="PROSITE" id="PS51257">
    <property type="entry name" value="PROKAR_LIPOPROTEIN"/>
    <property type="match status" value="1"/>
</dbReference>
<name>A0A4Y3KCK3_CELUD</name>
<accession>A0A4Y3KCK3</accession>
<evidence type="ECO:0000313" key="3">
    <source>
        <dbReference type="EMBL" id="GEA81713.1"/>
    </source>
</evidence>